<comment type="caution">
    <text evidence="1">The sequence shown here is derived from an EMBL/GenBank/DDBJ whole genome shotgun (WGS) entry which is preliminary data.</text>
</comment>
<dbReference type="Proteomes" id="UP000462922">
    <property type="component" value="Unassembled WGS sequence"/>
</dbReference>
<evidence type="ECO:0000313" key="2">
    <source>
        <dbReference type="EMBL" id="MDU0239114.1"/>
    </source>
</evidence>
<reference evidence="2" key="2">
    <citation type="submission" date="2023-10" db="EMBL/GenBank/DDBJ databases">
        <title>Genome of Potential pathogenic bacteria in Crohn's disease.</title>
        <authorList>
            <person name="Rodriguez-Palacios A."/>
        </authorList>
    </citation>
    <scope>NUCLEOTIDE SEQUENCE</scope>
    <source>
        <strain evidence="2">CavFT-hAR11</strain>
    </source>
</reference>
<evidence type="ECO:0000313" key="3">
    <source>
        <dbReference type="Proteomes" id="UP000462922"/>
    </source>
</evidence>
<reference evidence="1 3" key="1">
    <citation type="journal article" date="2019" name="Nat. Med.">
        <title>A library of human gut bacterial isolates paired with longitudinal multiomics data enables mechanistic microbiome research.</title>
        <authorList>
            <person name="Poyet M."/>
            <person name="Groussin M."/>
            <person name="Gibbons S.M."/>
            <person name="Avila-Pacheco J."/>
            <person name="Jiang X."/>
            <person name="Kearney S.M."/>
            <person name="Perrotta A.R."/>
            <person name="Berdy B."/>
            <person name="Zhao S."/>
            <person name="Lieberman T.D."/>
            <person name="Swanson P.K."/>
            <person name="Smith M."/>
            <person name="Roesemann S."/>
            <person name="Alexander J.E."/>
            <person name="Rich S.A."/>
            <person name="Livny J."/>
            <person name="Vlamakis H."/>
            <person name="Clish C."/>
            <person name="Bullock K."/>
            <person name="Deik A."/>
            <person name="Scott J."/>
            <person name="Pierce K.A."/>
            <person name="Xavier R.J."/>
            <person name="Alm E.J."/>
        </authorList>
    </citation>
    <scope>NUCLEOTIDE SEQUENCE [LARGE SCALE GENOMIC DNA]</scope>
    <source>
        <strain evidence="1 3">BIOML-A110</strain>
    </source>
</reference>
<accession>A0A7J5RQ74</accession>
<protein>
    <submittedName>
        <fullName evidence="1">Uncharacterized protein</fullName>
    </submittedName>
</protein>
<dbReference type="EMBL" id="JAWDET010000002">
    <property type="protein sequence ID" value="MDU0239114.1"/>
    <property type="molecule type" value="Genomic_DNA"/>
</dbReference>
<dbReference type="Proteomes" id="UP001181239">
    <property type="component" value="Unassembled WGS sequence"/>
</dbReference>
<dbReference type="RefSeq" id="WP_117597132.1">
    <property type="nucleotide sequence ID" value="NZ_JAHYMS010000029.1"/>
</dbReference>
<name>A0A7J5RQ74_PHOVU</name>
<proteinExistence type="predicted"/>
<dbReference type="EMBL" id="WDAX01000053">
    <property type="protein sequence ID" value="KAB6569150.1"/>
    <property type="molecule type" value="Genomic_DNA"/>
</dbReference>
<sequence length="280" mass="33497">MILDTMTLEELIREIKTDFKEVSGRWNAFSPKFRKTIRKRTQFPWLWDTTIKTRRHNEWYLSFYAVSKKEAHIVTSSLTLLFTYQGKPWAGTVVDGQVFLFPSHFFDRYRERFLKIHPEQIAMSGKDMMKLFFILNCNCCFFGNEKGENVRAYCYDGMIFGDWINEDGGIAKTFISRQEMKINQFAEYFELLKIWIIQDMFKARKGIPLCSPLTKFVPDTYFDYGEWNKFLFERGNLRLIRAAVESNEIYLKNEQEYRKCLKMVDTVIQNKYEKQFGLQP</sequence>
<gene>
    <name evidence="1" type="ORF">GAY76_18390</name>
    <name evidence="2" type="ORF">RVH43_00295</name>
</gene>
<dbReference type="AlphaFoldDB" id="A0A7J5RQ74"/>
<evidence type="ECO:0000313" key="1">
    <source>
        <dbReference type="EMBL" id="KAB6569150.1"/>
    </source>
</evidence>
<organism evidence="1 3">
    <name type="scientific">Phocaeicola vulgatus</name>
    <name type="common">Bacteroides vulgatus</name>
    <dbReference type="NCBI Taxonomy" id="821"/>
    <lineage>
        <taxon>Bacteria</taxon>
        <taxon>Pseudomonadati</taxon>
        <taxon>Bacteroidota</taxon>
        <taxon>Bacteroidia</taxon>
        <taxon>Bacteroidales</taxon>
        <taxon>Bacteroidaceae</taxon>
        <taxon>Phocaeicola</taxon>
    </lineage>
</organism>